<evidence type="ECO:0000256" key="6">
    <source>
        <dbReference type="ARBA" id="ARBA00022842"/>
    </source>
</evidence>
<keyword evidence="6" id="KW-0460">Magnesium</keyword>
<feature type="domain" description="XPG-I" evidence="7">
    <location>
        <begin position="172"/>
        <end position="241"/>
    </location>
</feature>
<protein>
    <recommendedName>
        <fullName evidence="10">XPG N-terminal domain-containing protein</fullName>
    </recommendedName>
</protein>
<dbReference type="PANTHER" id="PTHR11081:SF9">
    <property type="entry name" value="FLAP ENDONUCLEASE 1"/>
    <property type="match status" value="1"/>
</dbReference>
<keyword evidence="3" id="KW-0479">Metal-binding</keyword>
<dbReference type="InterPro" id="IPR006084">
    <property type="entry name" value="XPG/Rad2"/>
</dbReference>
<proteinExistence type="predicted"/>
<evidence type="ECO:0000256" key="3">
    <source>
        <dbReference type="ARBA" id="ARBA00022723"/>
    </source>
</evidence>
<evidence type="ECO:0000259" key="8">
    <source>
        <dbReference type="SMART" id="SM00485"/>
    </source>
</evidence>
<dbReference type="InterPro" id="IPR006086">
    <property type="entry name" value="XPG-I_dom"/>
</dbReference>
<evidence type="ECO:0000313" key="9">
    <source>
        <dbReference type="EMBL" id="QHT74989.1"/>
    </source>
</evidence>
<evidence type="ECO:0000256" key="5">
    <source>
        <dbReference type="ARBA" id="ARBA00022801"/>
    </source>
</evidence>
<dbReference type="InterPro" id="IPR036279">
    <property type="entry name" value="5-3_exonuclease_C_sf"/>
</dbReference>
<dbReference type="Pfam" id="PF00867">
    <property type="entry name" value="XPG_I"/>
    <property type="match status" value="1"/>
</dbReference>
<dbReference type="SUPFAM" id="SSF47807">
    <property type="entry name" value="5' to 3' exonuclease, C-terminal subdomain"/>
    <property type="match status" value="1"/>
</dbReference>
<evidence type="ECO:0000256" key="2">
    <source>
        <dbReference type="ARBA" id="ARBA00022722"/>
    </source>
</evidence>
<dbReference type="PANTHER" id="PTHR11081">
    <property type="entry name" value="FLAP ENDONUCLEASE FAMILY MEMBER"/>
    <property type="match status" value="1"/>
</dbReference>
<dbReference type="PRINTS" id="PR00853">
    <property type="entry name" value="XPGRADSUPER"/>
</dbReference>
<dbReference type="EMBL" id="MN739860">
    <property type="protein sequence ID" value="QHT74989.1"/>
    <property type="molecule type" value="Genomic_DNA"/>
</dbReference>
<name>A0A6C0H3G5_9ZZZZ</name>
<dbReference type="SMART" id="SM00484">
    <property type="entry name" value="XPGI"/>
    <property type="match status" value="1"/>
</dbReference>
<dbReference type="GO" id="GO:0046872">
    <property type="term" value="F:metal ion binding"/>
    <property type="evidence" value="ECO:0007669"/>
    <property type="project" value="UniProtKB-KW"/>
</dbReference>
<dbReference type="Pfam" id="PF00752">
    <property type="entry name" value="XPG_N"/>
    <property type="match status" value="1"/>
</dbReference>
<feature type="domain" description="XPG N-terminal" evidence="8">
    <location>
        <begin position="1"/>
        <end position="95"/>
    </location>
</feature>
<evidence type="ECO:0000259" key="7">
    <source>
        <dbReference type="SMART" id="SM00484"/>
    </source>
</evidence>
<dbReference type="InterPro" id="IPR006085">
    <property type="entry name" value="XPG_DNA_repair_N"/>
</dbReference>
<dbReference type="InterPro" id="IPR008918">
    <property type="entry name" value="HhH2"/>
</dbReference>
<dbReference type="SMART" id="SM00279">
    <property type="entry name" value="HhH2"/>
    <property type="match status" value="1"/>
</dbReference>
<dbReference type="SMART" id="SM00485">
    <property type="entry name" value="XPGN"/>
    <property type="match status" value="1"/>
</dbReference>
<keyword evidence="4" id="KW-0255">Endonuclease</keyword>
<keyword evidence="2" id="KW-0540">Nuclease</keyword>
<dbReference type="SUPFAM" id="SSF88723">
    <property type="entry name" value="PIN domain-like"/>
    <property type="match status" value="1"/>
</dbReference>
<dbReference type="GO" id="GO:0003677">
    <property type="term" value="F:DNA binding"/>
    <property type="evidence" value="ECO:0007669"/>
    <property type="project" value="InterPro"/>
</dbReference>
<dbReference type="GO" id="GO:0017108">
    <property type="term" value="F:5'-flap endonuclease activity"/>
    <property type="evidence" value="ECO:0007669"/>
    <property type="project" value="TreeGrafter"/>
</dbReference>
<accession>A0A6C0H3G5</accession>
<evidence type="ECO:0000256" key="4">
    <source>
        <dbReference type="ARBA" id="ARBA00022759"/>
    </source>
</evidence>
<dbReference type="Gene3D" id="3.40.50.1010">
    <property type="entry name" value="5'-nuclease"/>
    <property type="match status" value="1"/>
</dbReference>
<evidence type="ECO:0008006" key="10">
    <source>
        <dbReference type="Google" id="ProtNLM"/>
    </source>
</evidence>
<dbReference type="Gene3D" id="1.10.150.20">
    <property type="entry name" value="5' to 3' exonuclease, C-terminal subdomain"/>
    <property type="match status" value="1"/>
</dbReference>
<reference evidence="9" key="1">
    <citation type="journal article" date="2020" name="Nature">
        <title>Giant virus diversity and host interactions through global metagenomics.</title>
        <authorList>
            <person name="Schulz F."/>
            <person name="Roux S."/>
            <person name="Paez-Espino D."/>
            <person name="Jungbluth S."/>
            <person name="Walsh D.A."/>
            <person name="Denef V.J."/>
            <person name="McMahon K.D."/>
            <person name="Konstantinidis K.T."/>
            <person name="Eloe-Fadrosh E.A."/>
            <person name="Kyrpides N.C."/>
            <person name="Woyke T."/>
        </authorList>
    </citation>
    <scope>NUCLEOTIDE SEQUENCE</scope>
    <source>
        <strain evidence="9">GVMAG-M-3300023179-62</strain>
    </source>
</reference>
<dbReference type="InterPro" id="IPR029060">
    <property type="entry name" value="PIN-like_dom_sf"/>
</dbReference>
<sequence length="360" mass="41174">MGIKSSFNSFLRDTCPDIFEPIHISEYSFMKVAIDISLYMHKFKAVCGDRWLSAFINLIASLRRNEIHCVFIFDGCAPPEKSGEQAKRRDTREKMDQNLFELEEAFSDYTKTGVVAKCLSDIYERSRSPKRLLGKRSDGIDMKWIEKKIEQKRSQLYSVSPEDFNIARELFRILHVPYYTAPGEAEKMCSAMCISGLVSAVMSEDTDVMAYGAPVFLTKIDTGSDTCVRITYNQVLESLKLTKDQFLDLCIMCGTDYNPNIPRIGSKSAYKRVIQHGGIDQIASETALDTSVLNHKRVRQLFTEFQIENDALFKIPFCGTPDFADLEKFVSIQKIQVNIEKLRKDFTHNIVVFEDSDDEE</sequence>
<comment type="cofactor">
    <cofactor evidence="1">
        <name>Mg(2+)</name>
        <dbReference type="ChEBI" id="CHEBI:18420"/>
    </cofactor>
</comment>
<organism evidence="9">
    <name type="scientific">viral metagenome</name>
    <dbReference type="NCBI Taxonomy" id="1070528"/>
    <lineage>
        <taxon>unclassified sequences</taxon>
        <taxon>metagenomes</taxon>
        <taxon>organismal metagenomes</taxon>
    </lineage>
</organism>
<keyword evidence="5" id="KW-0378">Hydrolase</keyword>
<evidence type="ECO:0000256" key="1">
    <source>
        <dbReference type="ARBA" id="ARBA00001946"/>
    </source>
</evidence>
<dbReference type="AlphaFoldDB" id="A0A6C0H3G5"/>